<gene>
    <name evidence="2" type="ORF">DPQ25_05310</name>
</gene>
<evidence type="ECO:0000313" key="3">
    <source>
        <dbReference type="Proteomes" id="UP000249377"/>
    </source>
</evidence>
<sequence length="432" mass="47257">MKSVDLHNVEYGECVVLNGHNGGILMVDCGSSNQKIRERDVPFTAYVNPTLLELYGNCPERSFLLTHFHRDHLCGLRQILSARPGWFQRIFLPAQPCDRYGSPLLLEFALFVYSFLGRQTDYAIVNVSSLKILERAVQLTPAAQVVPVGQGDCFGFDGVTYDVLWPPRRDCVFSDLFAGAVEEMNVCLSSPFLPECARQFLALKNAFCQAYLACCAGGPLDALRVAECSRLLAEIDALLPAVNLLPSAPDIQEILNRPVTKAAYTEELNAASVVFHNRRTQEASTDDILMTGDASPETLDALAELLYENYYIIKAPHHGTASHWSHLLSEISSSHILVSNGDYQKAGKIAPAYLELPAVKHCTNCSACDWYAVSGCSCNRMAVCYDLANGAGLTIKCPYVCGAQQSPDCGIFIVGAAGRRSCLCDNLPVQIN</sequence>
<dbReference type="EMBL" id="QLYR01000002">
    <property type="protein sequence ID" value="RAQ29716.1"/>
    <property type="molecule type" value="Genomic_DNA"/>
</dbReference>
<proteinExistence type="predicted"/>
<evidence type="ECO:0000313" key="2">
    <source>
        <dbReference type="EMBL" id="RAQ29716.1"/>
    </source>
</evidence>
<dbReference type="Gene3D" id="3.60.15.10">
    <property type="entry name" value="Ribonuclease Z/Hydroxyacylglutathione hydrolase-like"/>
    <property type="match status" value="1"/>
</dbReference>
<dbReference type="InterPro" id="IPR036866">
    <property type="entry name" value="RibonucZ/Hydroxyglut_hydro"/>
</dbReference>
<comment type="caution">
    <text evidence="2">The sequence shown here is derived from an EMBL/GenBank/DDBJ whole genome shotgun (WGS) entry which is preliminary data.</text>
</comment>
<name>A0A328UDP3_9FIRM</name>
<dbReference type="Proteomes" id="UP000249377">
    <property type="component" value="Unassembled WGS sequence"/>
</dbReference>
<dbReference type="SUPFAM" id="SSF56281">
    <property type="entry name" value="Metallo-hydrolase/oxidoreductase"/>
    <property type="match status" value="1"/>
</dbReference>
<protein>
    <recommendedName>
        <fullName evidence="1">Metallo-beta-lactamase domain-containing protein</fullName>
    </recommendedName>
</protein>
<feature type="domain" description="Metallo-beta-lactamase" evidence="1">
    <location>
        <begin position="12"/>
        <end position="83"/>
    </location>
</feature>
<dbReference type="InterPro" id="IPR052159">
    <property type="entry name" value="Competence_DNA_uptake"/>
</dbReference>
<dbReference type="RefSeq" id="WP_112332146.1">
    <property type="nucleotide sequence ID" value="NZ_QLYR01000002.1"/>
</dbReference>
<dbReference type="PANTHER" id="PTHR30619:SF1">
    <property type="entry name" value="RECOMBINATION PROTEIN 2"/>
    <property type="match status" value="1"/>
</dbReference>
<dbReference type="AlphaFoldDB" id="A0A328UDP3"/>
<dbReference type="PANTHER" id="PTHR30619">
    <property type="entry name" value="DNA INTERNALIZATION/COMPETENCE PROTEIN COMEC/REC2"/>
    <property type="match status" value="1"/>
</dbReference>
<evidence type="ECO:0000259" key="1">
    <source>
        <dbReference type="Pfam" id="PF00753"/>
    </source>
</evidence>
<dbReference type="InterPro" id="IPR001279">
    <property type="entry name" value="Metallo-B-lactamas"/>
</dbReference>
<organism evidence="2 3">
    <name type="scientific">Hydrogeniiclostridium mannosilyticum</name>
    <dbReference type="NCBI Taxonomy" id="2764322"/>
    <lineage>
        <taxon>Bacteria</taxon>
        <taxon>Bacillati</taxon>
        <taxon>Bacillota</taxon>
        <taxon>Clostridia</taxon>
        <taxon>Eubacteriales</taxon>
        <taxon>Acutalibacteraceae</taxon>
        <taxon>Hydrogeniiclostridium</taxon>
    </lineage>
</organism>
<accession>A0A328UDP3</accession>
<keyword evidence="3" id="KW-1185">Reference proteome</keyword>
<reference evidence="2 3" key="1">
    <citation type="submission" date="2018-06" db="EMBL/GenBank/DDBJ databases">
        <title>Noncontiguous genome sequence of Ruminococcaceae bacterium ASD2818.</title>
        <authorList>
            <person name="Chaplin A.V."/>
            <person name="Sokolova S.R."/>
            <person name="Kochetkova T.O."/>
            <person name="Goltsov A.Y."/>
            <person name="Trofimov D.Y."/>
            <person name="Efimov B.A."/>
        </authorList>
    </citation>
    <scope>NUCLEOTIDE SEQUENCE [LARGE SCALE GENOMIC DNA]</scope>
    <source>
        <strain evidence="2 3">ASD2818</strain>
    </source>
</reference>
<dbReference type="Pfam" id="PF00753">
    <property type="entry name" value="Lactamase_B"/>
    <property type="match status" value="1"/>
</dbReference>